<dbReference type="EMBL" id="FOUI01000012">
    <property type="protein sequence ID" value="SFM70825.1"/>
    <property type="molecule type" value="Genomic_DNA"/>
</dbReference>
<name>A0A1I4T2G4_9GAMM</name>
<dbReference type="InterPro" id="IPR027023">
    <property type="entry name" value="Put_LipoPS_kinase_InaA"/>
</dbReference>
<protein>
    <submittedName>
        <fullName evidence="1">Lipopolysaccharide kinase (Kdo/WaaP) family protein</fullName>
    </submittedName>
</protein>
<dbReference type="Pfam" id="PF06293">
    <property type="entry name" value="Kdo"/>
    <property type="match status" value="1"/>
</dbReference>
<keyword evidence="2" id="KW-1185">Reference proteome</keyword>
<sequence>MSSDFIAVNARAVLEQHGLDSFEALWALKLDAVDAPNTGRGGWSSVYRLELAGASGQTQAFYLKRQLNHLTRNLGHPLGEPTFAREFRAIQQFAGLGIPALEAAFFGQRRVAEGQQAILLTRALDSYRPLDEWFADWHSVDFRARRDIILASAALVRALHNTGRIHNCLYPKHIFARVDGDGAGARLIDLEKTRRAWLGQRDFVRDLETLQRRSQGPSRSERLRFLLACLGQRRLNDQSRKIIAAITRRQRGKQESKA</sequence>
<dbReference type="AlphaFoldDB" id="A0A1I4T2G4"/>
<dbReference type="SUPFAM" id="SSF56112">
    <property type="entry name" value="Protein kinase-like (PK-like)"/>
    <property type="match status" value="1"/>
</dbReference>
<dbReference type="InterPro" id="IPR011009">
    <property type="entry name" value="Kinase-like_dom_sf"/>
</dbReference>
<evidence type="ECO:0000313" key="1">
    <source>
        <dbReference type="EMBL" id="SFM70825.1"/>
    </source>
</evidence>
<dbReference type="RefSeq" id="WP_093477091.1">
    <property type="nucleotide sequence ID" value="NZ_FOUI01000012.1"/>
</dbReference>
<reference evidence="2" key="1">
    <citation type="submission" date="2016-10" db="EMBL/GenBank/DDBJ databases">
        <authorList>
            <person name="Varghese N."/>
            <person name="Submissions S."/>
        </authorList>
    </citation>
    <scope>NUCLEOTIDE SEQUENCE [LARGE SCALE GENOMIC DNA]</scope>
    <source>
        <strain evidence="2">DSM 24213</strain>
    </source>
</reference>
<dbReference type="Proteomes" id="UP000243629">
    <property type="component" value="Unassembled WGS sequence"/>
</dbReference>
<keyword evidence="1" id="KW-0418">Kinase</keyword>
<evidence type="ECO:0000313" key="2">
    <source>
        <dbReference type="Proteomes" id="UP000243629"/>
    </source>
</evidence>
<proteinExistence type="predicted"/>
<dbReference type="OrthoDB" id="5405319at2"/>
<keyword evidence="1" id="KW-0808">Transferase</keyword>
<gene>
    <name evidence="1" type="ORF">SAMN05216217_11282</name>
</gene>
<dbReference type="GO" id="GO:0016301">
    <property type="term" value="F:kinase activity"/>
    <property type="evidence" value="ECO:0007669"/>
    <property type="project" value="UniProtKB-KW"/>
</dbReference>
<organism evidence="1 2">
    <name type="scientific">Halopseudomonas yangmingensis</name>
    <dbReference type="NCBI Taxonomy" id="1720063"/>
    <lineage>
        <taxon>Bacteria</taxon>
        <taxon>Pseudomonadati</taxon>
        <taxon>Pseudomonadota</taxon>
        <taxon>Gammaproteobacteria</taxon>
        <taxon>Pseudomonadales</taxon>
        <taxon>Pseudomonadaceae</taxon>
        <taxon>Halopseudomonas</taxon>
    </lineage>
</organism>
<dbReference type="STRING" id="1720063.SAMN05216217_11282"/>
<accession>A0A1I4T2G4</accession>
<dbReference type="PIRSF" id="PIRSF026326">
    <property type="entry name" value="InaA"/>
    <property type="match status" value="1"/>
</dbReference>